<proteinExistence type="predicted"/>
<dbReference type="AlphaFoldDB" id="A0A380RUT9"/>
<dbReference type="RefSeq" id="WP_109571824.1">
    <property type="nucleotide sequence ID" value="NZ_UHJL01000001.1"/>
</dbReference>
<feature type="compositionally biased region" description="Basic and acidic residues" evidence="1">
    <location>
        <begin position="38"/>
        <end position="53"/>
    </location>
</feature>
<dbReference type="EMBL" id="UHJL01000001">
    <property type="protein sequence ID" value="SUQ19059.1"/>
    <property type="molecule type" value="Genomic_DNA"/>
</dbReference>
<protein>
    <submittedName>
        <fullName evidence="2">Uncharacterized protein</fullName>
    </submittedName>
</protein>
<organism evidence="2 3">
    <name type="scientific">Fibrobacter succinogenes</name>
    <name type="common">Bacteroides succinogenes</name>
    <dbReference type="NCBI Taxonomy" id="833"/>
    <lineage>
        <taxon>Bacteria</taxon>
        <taxon>Pseudomonadati</taxon>
        <taxon>Fibrobacterota</taxon>
        <taxon>Fibrobacteria</taxon>
        <taxon>Fibrobacterales</taxon>
        <taxon>Fibrobacteraceae</taxon>
        <taxon>Fibrobacter</taxon>
    </lineage>
</organism>
<gene>
    <name evidence="2" type="ORF">SAMN05661053_0284</name>
</gene>
<feature type="region of interest" description="Disordered" evidence="1">
    <location>
        <begin position="32"/>
        <end position="74"/>
    </location>
</feature>
<accession>A0A380RUT9</accession>
<dbReference type="Proteomes" id="UP000255423">
    <property type="component" value="Unassembled WGS sequence"/>
</dbReference>
<sequence length="74" mass="8735">MSRSYKKPFVKMATDIEFQKMANREFRRKAKNVLRGSADPERHMPEKNRKEGDCWEWPSEGVKLPVSDPKGIRK</sequence>
<evidence type="ECO:0000256" key="1">
    <source>
        <dbReference type="SAM" id="MobiDB-lite"/>
    </source>
</evidence>
<reference evidence="2 3" key="1">
    <citation type="submission" date="2017-08" db="EMBL/GenBank/DDBJ databases">
        <authorList>
            <person name="de Groot N.N."/>
        </authorList>
    </citation>
    <scope>NUCLEOTIDE SEQUENCE [LARGE SCALE GENOMIC DNA]</scope>
    <source>
        <strain evidence="2 3">HM2</strain>
    </source>
</reference>
<evidence type="ECO:0000313" key="3">
    <source>
        <dbReference type="Proteomes" id="UP000255423"/>
    </source>
</evidence>
<name>A0A380RUT9_FIBSU</name>
<evidence type="ECO:0000313" key="2">
    <source>
        <dbReference type="EMBL" id="SUQ19059.1"/>
    </source>
</evidence>